<dbReference type="OrthoDB" id="9813694at2"/>
<protein>
    <recommendedName>
        <fullName evidence="4">dTTP/UTP pyrophosphatase</fullName>
        <shortName evidence="4">dTTPase/UTPase</shortName>
        <ecNumber evidence="4">3.6.1.9</ecNumber>
    </recommendedName>
    <alternativeName>
        <fullName evidence="4">Nucleoside triphosphate pyrophosphatase</fullName>
    </alternativeName>
    <alternativeName>
        <fullName evidence="4">Nucleotide pyrophosphatase</fullName>
        <shortName evidence="4">Nucleotide PPase</shortName>
    </alternativeName>
</protein>
<dbReference type="InterPro" id="IPR029001">
    <property type="entry name" value="ITPase-like_fam"/>
</dbReference>
<comment type="subcellular location">
    <subcellularLocation>
        <location evidence="4">Cytoplasm</location>
    </subcellularLocation>
</comment>
<feature type="site" description="Important for substrate specificity" evidence="4">
    <location>
        <position position="69"/>
    </location>
</feature>
<dbReference type="PANTHER" id="PTHR43213">
    <property type="entry name" value="BIFUNCTIONAL DTTP/UTP PYROPHOSPHATASE/METHYLTRANSFERASE PROTEIN-RELATED"/>
    <property type="match status" value="1"/>
</dbReference>
<accession>A0A1W1I110</accession>
<comment type="catalytic activity">
    <reaction evidence="4">
        <text>UTP + H2O = UMP + diphosphate + H(+)</text>
        <dbReference type="Rhea" id="RHEA:29395"/>
        <dbReference type="ChEBI" id="CHEBI:15377"/>
        <dbReference type="ChEBI" id="CHEBI:15378"/>
        <dbReference type="ChEBI" id="CHEBI:33019"/>
        <dbReference type="ChEBI" id="CHEBI:46398"/>
        <dbReference type="ChEBI" id="CHEBI:57865"/>
        <dbReference type="EC" id="3.6.1.9"/>
    </reaction>
</comment>
<dbReference type="PANTHER" id="PTHR43213:SF5">
    <property type="entry name" value="BIFUNCTIONAL DTTP_UTP PYROPHOSPHATASE_METHYLTRANSFERASE PROTEIN-RELATED"/>
    <property type="match status" value="1"/>
</dbReference>
<dbReference type="Proteomes" id="UP000192042">
    <property type="component" value="Chromosome I"/>
</dbReference>
<organism evidence="5 6">
    <name type="scientific">Nitrospira japonica</name>
    <dbReference type="NCBI Taxonomy" id="1325564"/>
    <lineage>
        <taxon>Bacteria</taxon>
        <taxon>Pseudomonadati</taxon>
        <taxon>Nitrospirota</taxon>
        <taxon>Nitrospiria</taxon>
        <taxon>Nitrospirales</taxon>
        <taxon>Nitrospiraceae</taxon>
        <taxon>Nitrospira</taxon>
    </lineage>
</organism>
<comment type="cofactor">
    <cofactor evidence="1 4">
        <name>a divalent metal cation</name>
        <dbReference type="ChEBI" id="CHEBI:60240"/>
    </cofactor>
</comment>
<dbReference type="PIRSF" id="PIRSF006305">
    <property type="entry name" value="Maf"/>
    <property type="match status" value="1"/>
</dbReference>
<dbReference type="AlphaFoldDB" id="A0A1W1I110"/>
<evidence type="ECO:0000313" key="6">
    <source>
        <dbReference type="Proteomes" id="UP000192042"/>
    </source>
</evidence>
<dbReference type="GO" id="GO:0036221">
    <property type="term" value="F:UTP diphosphatase activity"/>
    <property type="evidence" value="ECO:0007669"/>
    <property type="project" value="RHEA"/>
</dbReference>
<dbReference type="NCBIfam" id="TIGR00172">
    <property type="entry name" value="maf"/>
    <property type="match status" value="1"/>
</dbReference>
<dbReference type="GO" id="GO:0005737">
    <property type="term" value="C:cytoplasm"/>
    <property type="evidence" value="ECO:0007669"/>
    <property type="project" value="UniProtKB-SubCell"/>
</dbReference>
<comment type="catalytic activity">
    <reaction evidence="4">
        <text>dTTP + H2O = dTMP + diphosphate + H(+)</text>
        <dbReference type="Rhea" id="RHEA:28534"/>
        <dbReference type="ChEBI" id="CHEBI:15377"/>
        <dbReference type="ChEBI" id="CHEBI:15378"/>
        <dbReference type="ChEBI" id="CHEBI:33019"/>
        <dbReference type="ChEBI" id="CHEBI:37568"/>
        <dbReference type="ChEBI" id="CHEBI:63528"/>
        <dbReference type="EC" id="3.6.1.9"/>
    </reaction>
</comment>
<reference evidence="5 6" key="1">
    <citation type="submission" date="2017-03" db="EMBL/GenBank/DDBJ databases">
        <authorList>
            <person name="Afonso C.L."/>
            <person name="Miller P.J."/>
            <person name="Scott M.A."/>
            <person name="Spackman E."/>
            <person name="Goraichik I."/>
            <person name="Dimitrov K.M."/>
            <person name="Suarez D.L."/>
            <person name="Swayne D.E."/>
        </authorList>
    </citation>
    <scope>NUCLEOTIDE SEQUENCE [LARGE SCALE GENOMIC DNA]</scope>
    <source>
        <strain evidence="5">Genome sequencing of Nitrospira japonica strain NJ11</strain>
    </source>
</reference>
<dbReference type="Gene3D" id="3.90.950.10">
    <property type="match status" value="1"/>
</dbReference>
<keyword evidence="2 4" id="KW-0378">Hydrolase</keyword>
<name>A0A1W1I110_9BACT</name>
<keyword evidence="4" id="KW-0963">Cytoplasm</keyword>
<dbReference type="InterPro" id="IPR003697">
    <property type="entry name" value="Maf-like"/>
</dbReference>
<feature type="active site" description="Proton acceptor" evidence="4">
    <location>
        <position position="68"/>
    </location>
</feature>
<evidence type="ECO:0000256" key="4">
    <source>
        <dbReference type="HAMAP-Rule" id="MF_00528"/>
    </source>
</evidence>
<dbReference type="CDD" id="cd00555">
    <property type="entry name" value="Maf"/>
    <property type="match status" value="1"/>
</dbReference>
<evidence type="ECO:0000256" key="1">
    <source>
        <dbReference type="ARBA" id="ARBA00001968"/>
    </source>
</evidence>
<evidence type="ECO:0000256" key="2">
    <source>
        <dbReference type="ARBA" id="ARBA00022801"/>
    </source>
</evidence>
<dbReference type="EMBL" id="LT828648">
    <property type="protein sequence ID" value="SLM46685.1"/>
    <property type="molecule type" value="Genomic_DNA"/>
</dbReference>
<dbReference type="GO" id="GO:0036218">
    <property type="term" value="F:dTTP diphosphatase activity"/>
    <property type="evidence" value="ECO:0007669"/>
    <property type="project" value="RHEA"/>
</dbReference>
<dbReference type="GO" id="GO:0009117">
    <property type="term" value="P:nucleotide metabolic process"/>
    <property type="evidence" value="ECO:0007669"/>
    <property type="project" value="UniProtKB-KW"/>
</dbReference>
<comment type="caution">
    <text evidence="4">Lacks conserved residue(s) required for the propagation of feature annotation.</text>
</comment>
<dbReference type="KEGG" id="nja:NSJP_0513"/>
<comment type="similarity">
    <text evidence="4">Belongs to the Maf family. YhdE subfamily.</text>
</comment>
<keyword evidence="3 4" id="KW-0546">Nucleotide metabolism</keyword>
<evidence type="ECO:0000256" key="3">
    <source>
        <dbReference type="ARBA" id="ARBA00023080"/>
    </source>
</evidence>
<dbReference type="RefSeq" id="WP_080885324.1">
    <property type="nucleotide sequence ID" value="NZ_LT828648.1"/>
</dbReference>
<dbReference type="HAMAP" id="MF_00528">
    <property type="entry name" value="Maf"/>
    <property type="match status" value="1"/>
</dbReference>
<dbReference type="Pfam" id="PF02545">
    <property type="entry name" value="Maf"/>
    <property type="match status" value="1"/>
</dbReference>
<evidence type="ECO:0000313" key="5">
    <source>
        <dbReference type="EMBL" id="SLM46685.1"/>
    </source>
</evidence>
<feature type="site" description="Important for substrate specificity" evidence="4">
    <location>
        <position position="153"/>
    </location>
</feature>
<feature type="site" description="Important for substrate specificity" evidence="4">
    <location>
        <position position="11"/>
    </location>
</feature>
<dbReference type="EC" id="3.6.1.9" evidence="4"/>
<sequence>MRVVLASTSPRRRTLLSLLGLTFDVRSPVCDEQIIAGRTAPELASFFAKRKAHSIAAIDPEAVVIGSDTLIELEGAVLGKPYDLEDARRTLRALAGRRHEVHTAVTVVSLTRGFDKTKLETTQVRMRAYEADAHERYLATGDSLGKAGSYSIQGPGVELIESFDGDFTTVVGLPLRVVHGLLSQAGVPMPADIVQIYRQKPYENWARMSPD</sequence>
<dbReference type="SUPFAM" id="SSF52972">
    <property type="entry name" value="ITPase-like"/>
    <property type="match status" value="1"/>
</dbReference>
<proteinExistence type="inferred from homology"/>
<gene>
    <name evidence="5" type="ORF">NSJP_0513</name>
</gene>
<keyword evidence="6" id="KW-1185">Reference proteome</keyword>
<dbReference type="STRING" id="1325564.NSJP_0513"/>
<comment type="function">
    <text evidence="4">Nucleoside triphosphate pyrophosphatase that hydrolyzes dTTP and UTP. May have a dual role in cell division arrest and in preventing the incorporation of modified nucleotides into cellular nucleic acids.</text>
</comment>